<evidence type="ECO:0000313" key="2">
    <source>
        <dbReference type="EMBL" id="MDU0114160.1"/>
    </source>
</evidence>
<keyword evidence="1" id="KW-1133">Transmembrane helix</keyword>
<gene>
    <name evidence="2" type="ORF">RT723_14390</name>
</gene>
<dbReference type="Proteomes" id="UP001257914">
    <property type="component" value="Unassembled WGS sequence"/>
</dbReference>
<sequence length="81" mass="9480">MEYKKSNQFFRSFIKYLISVILTITILELVDVDATKANVFAFEKFSLAVLVLFAICLFTFDEMQNGIIKWYCHMVNGKNKK</sequence>
<keyword evidence="1" id="KW-0812">Transmembrane</keyword>
<dbReference type="EMBL" id="JAWCUA010000010">
    <property type="protein sequence ID" value="MDU0114160.1"/>
    <property type="molecule type" value="Genomic_DNA"/>
</dbReference>
<organism evidence="2 3">
    <name type="scientific">Psychrosphaera aquimarina</name>
    <dbReference type="NCBI Taxonomy" id="2044854"/>
    <lineage>
        <taxon>Bacteria</taxon>
        <taxon>Pseudomonadati</taxon>
        <taxon>Pseudomonadota</taxon>
        <taxon>Gammaproteobacteria</taxon>
        <taxon>Alteromonadales</taxon>
        <taxon>Pseudoalteromonadaceae</taxon>
        <taxon>Psychrosphaera</taxon>
    </lineage>
</organism>
<accession>A0ABU3R3B5</accession>
<feature type="transmembrane region" description="Helical" evidence="1">
    <location>
        <begin position="42"/>
        <end position="60"/>
    </location>
</feature>
<protein>
    <submittedName>
        <fullName evidence="2">Uncharacterized protein</fullName>
    </submittedName>
</protein>
<evidence type="ECO:0000313" key="3">
    <source>
        <dbReference type="Proteomes" id="UP001257914"/>
    </source>
</evidence>
<proteinExistence type="predicted"/>
<reference evidence="2 3" key="1">
    <citation type="submission" date="2023-10" db="EMBL/GenBank/DDBJ databases">
        <title>Psychrosphaera aquimaarina strain SW33 isolated from seawater.</title>
        <authorList>
            <person name="Bayburt H."/>
            <person name="Kim J.M."/>
            <person name="Choi B.J."/>
            <person name="Jeon C.O."/>
        </authorList>
    </citation>
    <scope>NUCLEOTIDE SEQUENCE [LARGE SCALE GENOMIC DNA]</scope>
    <source>
        <strain evidence="2 3">KCTC 52743</strain>
    </source>
</reference>
<comment type="caution">
    <text evidence="2">The sequence shown here is derived from an EMBL/GenBank/DDBJ whole genome shotgun (WGS) entry which is preliminary data.</text>
</comment>
<feature type="transmembrane region" description="Helical" evidence="1">
    <location>
        <begin position="12"/>
        <end position="30"/>
    </location>
</feature>
<evidence type="ECO:0000256" key="1">
    <source>
        <dbReference type="SAM" id="Phobius"/>
    </source>
</evidence>
<dbReference type="RefSeq" id="WP_216054606.1">
    <property type="nucleotide sequence ID" value="NZ_JAWCUA010000010.1"/>
</dbReference>
<keyword evidence="1" id="KW-0472">Membrane</keyword>
<keyword evidence="3" id="KW-1185">Reference proteome</keyword>
<name>A0ABU3R3B5_9GAMM</name>